<dbReference type="InterPro" id="IPR001223">
    <property type="entry name" value="Glyco_hydro18_cat"/>
</dbReference>
<feature type="domain" description="GH18" evidence="1">
    <location>
        <begin position="1"/>
        <end position="82"/>
    </location>
</feature>
<evidence type="ECO:0000259" key="1">
    <source>
        <dbReference type="PROSITE" id="PS51910"/>
    </source>
</evidence>
<organism evidence="2 3">
    <name type="scientific">Batillaria attramentaria</name>
    <dbReference type="NCBI Taxonomy" id="370345"/>
    <lineage>
        <taxon>Eukaryota</taxon>
        <taxon>Metazoa</taxon>
        <taxon>Spiralia</taxon>
        <taxon>Lophotrochozoa</taxon>
        <taxon>Mollusca</taxon>
        <taxon>Gastropoda</taxon>
        <taxon>Caenogastropoda</taxon>
        <taxon>Sorbeoconcha</taxon>
        <taxon>Cerithioidea</taxon>
        <taxon>Batillariidae</taxon>
        <taxon>Batillaria</taxon>
    </lineage>
</organism>
<evidence type="ECO:0000313" key="2">
    <source>
        <dbReference type="EMBL" id="KAK7501543.1"/>
    </source>
</evidence>
<accession>A0ABD0LR85</accession>
<dbReference type="EMBL" id="JACVVK020000031">
    <property type="protein sequence ID" value="KAK7501543.1"/>
    <property type="molecule type" value="Genomic_DNA"/>
</dbReference>
<dbReference type="Gene3D" id="3.20.20.80">
    <property type="entry name" value="Glycosidases"/>
    <property type="match status" value="1"/>
</dbReference>
<sequence length="82" mass="8972">MLEEGATAKWNAQQVVPFLQQGDQWVAYDNPRSISEKVKYAKRVGYGGLAIWTVDADDFSGQFCEQGAFPLLRAALSSCANG</sequence>
<feature type="non-terminal residue" evidence="2">
    <location>
        <position position="82"/>
    </location>
</feature>
<comment type="caution">
    <text evidence="2">The sequence shown here is derived from an EMBL/GenBank/DDBJ whole genome shotgun (WGS) entry which is preliminary data.</text>
</comment>
<gene>
    <name evidence="2" type="ORF">BaRGS_00007347</name>
</gene>
<proteinExistence type="predicted"/>
<dbReference type="PROSITE" id="PS51910">
    <property type="entry name" value="GH18_2"/>
    <property type="match status" value="1"/>
</dbReference>
<dbReference type="Gene3D" id="3.10.50.10">
    <property type="match status" value="1"/>
</dbReference>
<dbReference type="InterPro" id="IPR029070">
    <property type="entry name" value="Chitinase_insertion_sf"/>
</dbReference>
<dbReference type="InterPro" id="IPR050314">
    <property type="entry name" value="Glycosyl_Hydrlase_18"/>
</dbReference>
<dbReference type="PANTHER" id="PTHR11177">
    <property type="entry name" value="CHITINASE"/>
    <property type="match status" value="1"/>
</dbReference>
<evidence type="ECO:0000313" key="3">
    <source>
        <dbReference type="Proteomes" id="UP001519460"/>
    </source>
</evidence>
<dbReference type="InterPro" id="IPR017853">
    <property type="entry name" value="GH"/>
</dbReference>
<dbReference type="PANTHER" id="PTHR11177:SF401">
    <property type="entry name" value="CHITINASE-LIKE PROTEIN C25A8.4"/>
    <property type="match status" value="1"/>
</dbReference>
<reference evidence="2 3" key="1">
    <citation type="journal article" date="2023" name="Sci. Data">
        <title>Genome assembly of the Korean intertidal mud-creeper Batillaria attramentaria.</title>
        <authorList>
            <person name="Patra A.K."/>
            <person name="Ho P.T."/>
            <person name="Jun S."/>
            <person name="Lee S.J."/>
            <person name="Kim Y."/>
            <person name="Won Y.J."/>
        </authorList>
    </citation>
    <scope>NUCLEOTIDE SEQUENCE [LARGE SCALE GENOMIC DNA]</scope>
    <source>
        <strain evidence="2">Wonlab-2016</strain>
    </source>
</reference>
<dbReference type="Pfam" id="PF00704">
    <property type="entry name" value="Glyco_hydro_18"/>
    <property type="match status" value="1"/>
</dbReference>
<protein>
    <recommendedName>
        <fullName evidence="1">GH18 domain-containing protein</fullName>
    </recommendedName>
</protein>
<dbReference type="SUPFAM" id="SSF51445">
    <property type="entry name" value="(Trans)glycosidases"/>
    <property type="match status" value="1"/>
</dbReference>
<dbReference type="AlphaFoldDB" id="A0ABD0LR85"/>
<keyword evidence="3" id="KW-1185">Reference proteome</keyword>
<name>A0ABD0LR85_9CAEN</name>
<dbReference type="Proteomes" id="UP001519460">
    <property type="component" value="Unassembled WGS sequence"/>
</dbReference>